<feature type="compositionally biased region" description="Basic and acidic residues" evidence="1">
    <location>
        <begin position="109"/>
        <end position="121"/>
    </location>
</feature>
<dbReference type="EnsemblPlants" id="Zm00001eb401440_T001">
    <property type="protein sequence ID" value="Zm00001eb401440_P001"/>
    <property type="gene ID" value="Zm00001eb401440"/>
</dbReference>
<reference evidence="2" key="3">
    <citation type="submission" date="2021-05" db="UniProtKB">
        <authorList>
            <consortium name="EnsemblPlants"/>
        </authorList>
    </citation>
    <scope>IDENTIFICATION</scope>
    <source>
        <strain evidence="2">cv. B73</strain>
    </source>
</reference>
<name>A0A804UKT3_MAIZE</name>
<dbReference type="Proteomes" id="UP000007305">
    <property type="component" value="Chromosome 9"/>
</dbReference>
<dbReference type="InParanoid" id="A0A804UKT3"/>
<reference evidence="3" key="1">
    <citation type="journal article" date="2009" name="Science">
        <title>The B73 maize genome: complexity, diversity, and dynamics.</title>
        <authorList>
            <person name="Schnable P.S."/>
            <person name="Ware D."/>
            <person name="Fulton R.S."/>
            <person name="Stein J.C."/>
            <person name="Wei F."/>
            <person name="Pasternak S."/>
            <person name="Liang C."/>
            <person name="Zhang J."/>
            <person name="Fulton L."/>
            <person name="Graves T.A."/>
            <person name="Minx P."/>
            <person name="Reily A.D."/>
            <person name="Courtney L."/>
            <person name="Kruchowski S.S."/>
            <person name="Tomlinson C."/>
            <person name="Strong C."/>
            <person name="Delehaunty K."/>
            <person name="Fronick C."/>
            <person name="Courtney B."/>
            <person name="Rock S.M."/>
            <person name="Belter E."/>
            <person name="Du F."/>
            <person name="Kim K."/>
            <person name="Abbott R.M."/>
            <person name="Cotton M."/>
            <person name="Levy A."/>
            <person name="Marchetto P."/>
            <person name="Ochoa K."/>
            <person name="Jackson S.M."/>
            <person name="Gillam B."/>
            <person name="Chen W."/>
            <person name="Yan L."/>
            <person name="Higginbotham J."/>
            <person name="Cardenas M."/>
            <person name="Waligorski J."/>
            <person name="Applebaum E."/>
            <person name="Phelps L."/>
            <person name="Falcone J."/>
            <person name="Kanchi K."/>
            <person name="Thane T."/>
            <person name="Scimone A."/>
            <person name="Thane N."/>
            <person name="Henke J."/>
            <person name="Wang T."/>
            <person name="Ruppert J."/>
            <person name="Shah N."/>
            <person name="Rotter K."/>
            <person name="Hodges J."/>
            <person name="Ingenthron E."/>
            <person name="Cordes M."/>
            <person name="Kohlberg S."/>
            <person name="Sgro J."/>
            <person name="Delgado B."/>
            <person name="Mead K."/>
            <person name="Chinwalla A."/>
            <person name="Leonard S."/>
            <person name="Crouse K."/>
            <person name="Collura K."/>
            <person name="Kudrna D."/>
            <person name="Currie J."/>
            <person name="He R."/>
            <person name="Angelova A."/>
            <person name="Rajasekar S."/>
            <person name="Mueller T."/>
            <person name="Lomeli R."/>
            <person name="Scara G."/>
            <person name="Ko A."/>
            <person name="Delaney K."/>
            <person name="Wissotski M."/>
            <person name="Lopez G."/>
            <person name="Campos D."/>
            <person name="Braidotti M."/>
            <person name="Ashley E."/>
            <person name="Golser W."/>
            <person name="Kim H."/>
            <person name="Lee S."/>
            <person name="Lin J."/>
            <person name="Dujmic Z."/>
            <person name="Kim W."/>
            <person name="Talag J."/>
            <person name="Zuccolo A."/>
            <person name="Fan C."/>
            <person name="Sebastian A."/>
            <person name="Kramer M."/>
            <person name="Spiegel L."/>
            <person name="Nascimento L."/>
            <person name="Zutavern T."/>
            <person name="Miller B."/>
            <person name="Ambroise C."/>
            <person name="Muller S."/>
            <person name="Spooner W."/>
            <person name="Narechania A."/>
            <person name="Ren L."/>
            <person name="Wei S."/>
            <person name="Kumari S."/>
            <person name="Faga B."/>
            <person name="Levy M.J."/>
            <person name="McMahan L."/>
            <person name="Van Buren P."/>
            <person name="Vaughn M.W."/>
            <person name="Ying K."/>
            <person name="Yeh C.-T."/>
            <person name="Emrich S.J."/>
            <person name="Jia Y."/>
            <person name="Kalyanaraman A."/>
            <person name="Hsia A.-P."/>
            <person name="Barbazuk W.B."/>
            <person name="Baucom R.S."/>
            <person name="Brutnell T.P."/>
            <person name="Carpita N.C."/>
            <person name="Chaparro C."/>
            <person name="Chia J.-M."/>
            <person name="Deragon J.-M."/>
            <person name="Estill J.C."/>
            <person name="Fu Y."/>
            <person name="Jeddeloh J.A."/>
            <person name="Han Y."/>
            <person name="Lee H."/>
            <person name="Li P."/>
            <person name="Lisch D.R."/>
            <person name="Liu S."/>
            <person name="Liu Z."/>
            <person name="Nagel D.H."/>
            <person name="McCann M.C."/>
            <person name="SanMiguel P."/>
            <person name="Myers A.M."/>
            <person name="Nettleton D."/>
            <person name="Nguyen J."/>
            <person name="Penning B.W."/>
            <person name="Ponnala L."/>
            <person name="Schneider K.L."/>
            <person name="Schwartz D.C."/>
            <person name="Sharma A."/>
            <person name="Soderlund C."/>
            <person name="Springer N.M."/>
            <person name="Sun Q."/>
            <person name="Wang H."/>
            <person name="Waterman M."/>
            <person name="Westerman R."/>
            <person name="Wolfgruber T.K."/>
            <person name="Yang L."/>
            <person name="Yu Y."/>
            <person name="Zhang L."/>
            <person name="Zhou S."/>
            <person name="Zhu Q."/>
            <person name="Bennetzen J.L."/>
            <person name="Dawe R.K."/>
            <person name="Jiang J."/>
            <person name="Jiang N."/>
            <person name="Presting G.G."/>
            <person name="Wessler S.R."/>
            <person name="Aluru S."/>
            <person name="Martienssen R.A."/>
            <person name="Clifton S.W."/>
            <person name="McCombie W.R."/>
            <person name="Wing R.A."/>
            <person name="Wilson R.K."/>
        </authorList>
    </citation>
    <scope>NUCLEOTIDE SEQUENCE [LARGE SCALE GENOMIC DNA]</scope>
    <source>
        <strain evidence="3">cv. B73</strain>
    </source>
</reference>
<protein>
    <submittedName>
        <fullName evidence="2">Uncharacterized protein</fullName>
    </submittedName>
</protein>
<evidence type="ECO:0000313" key="3">
    <source>
        <dbReference type="Proteomes" id="UP000007305"/>
    </source>
</evidence>
<sequence length="141" mass="15554">MVVASGLRWWNSEEHPLERRLLLHGFGVDELAAAVPGVPPLLRPDEPGQEPPDLLPPHLRLPPRRLRRLVSPPCRCRRRRWRRLLTSRGRHQRLREGGGGVGEGGAGDNVDRADVRGERGAVARRGRAAGGARGCGRRGRG</sequence>
<reference evidence="2" key="2">
    <citation type="submission" date="2019-07" db="EMBL/GenBank/DDBJ databases">
        <authorList>
            <person name="Seetharam A."/>
            <person name="Woodhouse M."/>
            <person name="Cannon E."/>
        </authorList>
    </citation>
    <scope>NUCLEOTIDE SEQUENCE [LARGE SCALE GENOMIC DNA]</scope>
    <source>
        <strain evidence="2">cv. B73</strain>
    </source>
</reference>
<accession>A0A804UKT3</accession>
<evidence type="ECO:0000256" key="1">
    <source>
        <dbReference type="SAM" id="MobiDB-lite"/>
    </source>
</evidence>
<dbReference type="Gramene" id="Zm00001eb401440_T001">
    <property type="protein sequence ID" value="Zm00001eb401440_P001"/>
    <property type="gene ID" value="Zm00001eb401440"/>
</dbReference>
<evidence type="ECO:0000313" key="2">
    <source>
        <dbReference type="EnsemblPlants" id="Zm00001eb401440_P001"/>
    </source>
</evidence>
<proteinExistence type="predicted"/>
<dbReference type="AlphaFoldDB" id="A0A804UKT3"/>
<feature type="region of interest" description="Disordered" evidence="1">
    <location>
        <begin position="40"/>
        <end position="60"/>
    </location>
</feature>
<feature type="compositionally biased region" description="Gly residues" evidence="1">
    <location>
        <begin position="97"/>
        <end position="107"/>
    </location>
</feature>
<feature type="region of interest" description="Disordered" evidence="1">
    <location>
        <begin position="92"/>
        <end position="141"/>
    </location>
</feature>
<keyword evidence="3" id="KW-1185">Reference proteome</keyword>
<organism evidence="2 3">
    <name type="scientific">Zea mays</name>
    <name type="common">Maize</name>
    <dbReference type="NCBI Taxonomy" id="4577"/>
    <lineage>
        <taxon>Eukaryota</taxon>
        <taxon>Viridiplantae</taxon>
        <taxon>Streptophyta</taxon>
        <taxon>Embryophyta</taxon>
        <taxon>Tracheophyta</taxon>
        <taxon>Spermatophyta</taxon>
        <taxon>Magnoliopsida</taxon>
        <taxon>Liliopsida</taxon>
        <taxon>Poales</taxon>
        <taxon>Poaceae</taxon>
        <taxon>PACMAD clade</taxon>
        <taxon>Panicoideae</taxon>
        <taxon>Andropogonodae</taxon>
        <taxon>Andropogoneae</taxon>
        <taxon>Tripsacinae</taxon>
        <taxon>Zea</taxon>
    </lineage>
</organism>